<evidence type="ECO:0000313" key="1">
    <source>
        <dbReference type="EMBL" id="SFK59719.1"/>
    </source>
</evidence>
<reference evidence="1 2" key="1">
    <citation type="submission" date="2016-10" db="EMBL/GenBank/DDBJ databases">
        <authorList>
            <person name="Varghese N."/>
            <person name="Submissions S."/>
        </authorList>
    </citation>
    <scope>NUCLEOTIDE SEQUENCE [LARGE SCALE GENOMIC DNA]</scope>
    <source>
        <strain evidence="1 2">22B</strain>
    </source>
</reference>
<proteinExistence type="predicted"/>
<dbReference type="Proteomes" id="UP000243374">
    <property type="component" value="Unassembled WGS sequence"/>
</dbReference>
<gene>
    <name evidence="1" type="ORF">SAMN04487865_11322</name>
</gene>
<keyword evidence="2" id="KW-1185">Reference proteome</keyword>
<protein>
    <submittedName>
        <fullName evidence="1">Uncharacterized protein</fullName>
    </submittedName>
</protein>
<dbReference type="RefSeq" id="WP_074841969.1">
    <property type="nucleotide sequence ID" value="NZ_CP047056.1"/>
</dbReference>
<dbReference type="EMBL" id="FOSF01000132">
    <property type="protein sequence ID" value="SFK59719.1"/>
    <property type="molecule type" value="Genomic_DNA"/>
</dbReference>
<organism evidence="1 2">
    <name type="scientific">Succinivibrio dextrinosolvens</name>
    <dbReference type="NCBI Taxonomy" id="83771"/>
    <lineage>
        <taxon>Bacteria</taxon>
        <taxon>Pseudomonadati</taxon>
        <taxon>Pseudomonadota</taxon>
        <taxon>Gammaproteobacteria</taxon>
        <taxon>Aeromonadales</taxon>
        <taxon>Succinivibrionaceae</taxon>
        <taxon>Succinivibrio</taxon>
    </lineage>
</organism>
<name>A0A662ZDI9_9GAMM</name>
<accession>A0A662ZDI9</accession>
<evidence type="ECO:0000313" key="2">
    <source>
        <dbReference type="Proteomes" id="UP000243374"/>
    </source>
</evidence>
<sequence length="71" mass="8507">MCCDRFNTSSEESLPGKCFVEFIAQSLHMRIEYLLRKMNEMFKFANKFLEELPSKAFRPQNYFKKNTRKSA</sequence>
<dbReference type="AlphaFoldDB" id="A0A662ZDI9"/>